<keyword evidence="2" id="KW-0812">Transmembrane</keyword>
<dbReference type="EMBL" id="CP111018">
    <property type="protein sequence ID" value="WAR09720.1"/>
    <property type="molecule type" value="Genomic_DNA"/>
</dbReference>
<dbReference type="PROSITE" id="PS51416">
    <property type="entry name" value="MIB_HERC2"/>
    <property type="match status" value="1"/>
</dbReference>
<dbReference type="InterPro" id="IPR010606">
    <property type="entry name" value="Mib_Herc2"/>
</dbReference>
<evidence type="ECO:0000313" key="4">
    <source>
        <dbReference type="EMBL" id="WAR09720.1"/>
    </source>
</evidence>
<keyword evidence="1" id="KW-0175">Coiled coil</keyword>
<keyword evidence="2" id="KW-0472">Membrane</keyword>
<gene>
    <name evidence="4" type="ORF">MAR_034796</name>
</gene>
<reference evidence="4" key="1">
    <citation type="submission" date="2022-11" db="EMBL/GenBank/DDBJ databases">
        <title>Centuries of genome instability and evolution in soft-shell clam transmissible cancer (bioRxiv).</title>
        <authorList>
            <person name="Hart S.F.M."/>
            <person name="Yonemitsu M.A."/>
            <person name="Giersch R.M."/>
            <person name="Beal B.F."/>
            <person name="Arriagada G."/>
            <person name="Davis B.W."/>
            <person name="Ostrander E.A."/>
            <person name="Goff S.P."/>
            <person name="Metzger M.J."/>
        </authorList>
    </citation>
    <scope>NUCLEOTIDE SEQUENCE</scope>
    <source>
        <strain evidence="4">MELC-2E11</strain>
        <tissue evidence="4">Siphon/mantle</tissue>
    </source>
</reference>
<feature type="coiled-coil region" evidence="1">
    <location>
        <begin position="77"/>
        <end position="111"/>
    </location>
</feature>
<dbReference type="Proteomes" id="UP001164746">
    <property type="component" value="Chromosome 7"/>
</dbReference>
<organism evidence="4 5">
    <name type="scientific">Mya arenaria</name>
    <name type="common">Soft-shell clam</name>
    <dbReference type="NCBI Taxonomy" id="6604"/>
    <lineage>
        <taxon>Eukaryota</taxon>
        <taxon>Metazoa</taxon>
        <taxon>Spiralia</taxon>
        <taxon>Lophotrochozoa</taxon>
        <taxon>Mollusca</taxon>
        <taxon>Bivalvia</taxon>
        <taxon>Autobranchia</taxon>
        <taxon>Heteroconchia</taxon>
        <taxon>Euheterodonta</taxon>
        <taxon>Imparidentia</taxon>
        <taxon>Neoheterodontei</taxon>
        <taxon>Myida</taxon>
        <taxon>Myoidea</taxon>
        <taxon>Myidae</taxon>
        <taxon>Mya</taxon>
    </lineage>
</organism>
<proteinExistence type="predicted"/>
<feature type="domain" description="MIB/HERC2" evidence="3">
    <location>
        <begin position="177"/>
        <end position="249"/>
    </location>
</feature>
<keyword evidence="5" id="KW-1185">Reference proteome</keyword>
<evidence type="ECO:0000256" key="2">
    <source>
        <dbReference type="SAM" id="Phobius"/>
    </source>
</evidence>
<feature type="non-terminal residue" evidence="4">
    <location>
        <position position="287"/>
    </location>
</feature>
<dbReference type="SUPFAM" id="SSF159034">
    <property type="entry name" value="Mib/herc2 domain-like"/>
    <property type="match status" value="1"/>
</dbReference>
<name>A0ABY7EIK8_MYAAR</name>
<dbReference type="SUPFAM" id="SSF58100">
    <property type="entry name" value="Bacterial hemolysins"/>
    <property type="match status" value="1"/>
</dbReference>
<accession>A0ABY7EIK8</accession>
<dbReference type="Pfam" id="PF06701">
    <property type="entry name" value="MIB_HERC2"/>
    <property type="match status" value="1"/>
</dbReference>
<protein>
    <submittedName>
        <fullName evidence="4">HERC2-like protein</fullName>
    </submittedName>
</protein>
<dbReference type="InterPro" id="IPR037252">
    <property type="entry name" value="Mib_Herc2_sf"/>
</dbReference>
<evidence type="ECO:0000313" key="5">
    <source>
        <dbReference type="Proteomes" id="UP001164746"/>
    </source>
</evidence>
<dbReference type="Gene3D" id="2.30.30.40">
    <property type="entry name" value="SH3 Domains"/>
    <property type="match status" value="1"/>
</dbReference>
<feature type="transmembrane region" description="Helical" evidence="2">
    <location>
        <begin position="30"/>
        <end position="48"/>
    </location>
</feature>
<dbReference type="Gene3D" id="1.10.287.950">
    <property type="entry name" value="Methyl-accepting chemotaxis protein"/>
    <property type="match status" value="1"/>
</dbReference>
<evidence type="ECO:0000256" key="1">
    <source>
        <dbReference type="SAM" id="Coils"/>
    </source>
</evidence>
<keyword evidence="2" id="KW-1133">Transmembrane helix</keyword>
<sequence length="287" mass="33105">MNIIVQSISKSLSDTVCYTFLLRIEIKMEFKIMMILYVNILLFANLIAAEPACSKFDYEEKLLGKLIRMEINFEIIIEEMKDLKTNVKSDIENMDKKIEQLIADRLELQTTLTSLKSSVSELDTRTQSLMTETDRVIEMQNVTSAQVKRLEETVDEIQQQHNATYKYVMDRIKYCIPGPALAAKMVVGARVVRGRDWNYGSQDGTPPGSGTITAIRSDIWHTVKWDTTSTASYQIRHQRSVTVTTSAPKYLKLAMCRTYPCNCELKALQNVFRIFSYICEMTFMRFY</sequence>
<evidence type="ECO:0000259" key="3">
    <source>
        <dbReference type="PROSITE" id="PS51416"/>
    </source>
</evidence>